<evidence type="ECO:0000256" key="2">
    <source>
        <dbReference type="ARBA" id="ARBA00008531"/>
    </source>
</evidence>
<evidence type="ECO:0000256" key="13">
    <source>
        <dbReference type="NCBIfam" id="TIGR03499"/>
    </source>
</evidence>
<dbReference type="InterPro" id="IPR003593">
    <property type="entry name" value="AAA+_ATPase"/>
</dbReference>
<accession>A0ABR9SA78</accession>
<keyword evidence="10" id="KW-0472">Membrane</keyword>
<keyword evidence="18" id="KW-1185">Reference proteome</keyword>
<sequence length="475" mass="49849">MNVKRFVGKNAREAMAQARAAFGDLAVVLSNRPVPGGVEILAMPSAEAAALPAPAAAPVRSVRRAEATPADAAAPMSTVSFQEFVRERQRQDLLAGAAQPAALPPAPSFEASEPPPAVPRVAPVEPGRFAAEALSQEMQSLRPQPAAVRAFEEAAQIGPDPAALMAELRAMRSMISSQLAGLSWFDSVRRSPTQTHLLRLMLGNGFSTAIARQLVQRAPQDGSEAQAEKWLLDVLSHNLRCTGEEDSLLAQGGAFALVGPTGVGKTTTCAKIAAHFAARHGAASVGLITVDTYRMAASDQLRAFGRLLNIPVHTARDGASLADLLNLFAGKKLVLVDTVGVGQRDRRLSELFAALPAGRLQRMVVLNAAAQAETLDEVAVAYGAGNGTRCVISKLDEAVKTGAAVDVAIRHKLRVEGFANGQRVPEDWHAADARVLVQKALMKPASSAWAADDAELGLLVTTPSDGRSGPGARHA</sequence>
<evidence type="ECO:0000256" key="3">
    <source>
        <dbReference type="ARBA" id="ARBA00014919"/>
    </source>
</evidence>
<dbReference type="InterPro" id="IPR000897">
    <property type="entry name" value="SRP54_GTPase_dom"/>
</dbReference>
<keyword evidence="17" id="KW-0282">Flagellum</keyword>
<dbReference type="EMBL" id="JADDOJ010000003">
    <property type="protein sequence ID" value="MBE7939196.1"/>
    <property type="molecule type" value="Genomic_DNA"/>
</dbReference>
<evidence type="ECO:0000256" key="11">
    <source>
        <dbReference type="ARBA" id="ARBA00023225"/>
    </source>
</evidence>
<keyword evidence="6" id="KW-0547">Nucleotide-binding</keyword>
<dbReference type="RefSeq" id="WP_193778748.1">
    <property type="nucleotide sequence ID" value="NZ_JADDOJ010000003.1"/>
</dbReference>
<evidence type="ECO:0000259" key="16">
    <source>
        <dbReference type="SMART" id="SM00962"/>
    </source>
</evidence>
<keyword evidence="17" id="KW-0966">Cell projection</keyword>
<comment type="function">
    <text evidence="12">Necessary for flagellar biosynthesis. May be involved in translocation of the flagellum.</text>
</comment>
<dbReference type="InterPro" id="IPR020006">
    <property type="entry name" value="FlhF"/>
</dbReference>
<evidence type="ECO:0000256" key="8">
    <source>
        <dbReference type="ARBA" id="ARBA00022927"/>
    </source>
</evidence>
<keyword evidence="17" id="KW-0969">Cilium</keyword>
<keyword evidence="4" id="KW-0813">Transport</keyword>
<evidence type="ECO:0000256" key="14">
    <source>
        <dbReference type="SAM" id="MobiDB-lite"/>
    </source>
</evidence>
<organism evidence="17 18">
    <name type="scientific">Ramlibacter aquaticus</name>
    <dbReference type="NCBI Taxonomy" id="2780094"/>
    <lineage>
        <taxon>Bacteria</taxon>
        <taxon>Pseudomonadati</taxon>
        <taxon>Pseudomonadota</taxon>
        <taxon>Betaproteobacteria</taxon>
        <taxon>Burkholderiales</taxon>
        <taxon>Comamonadaceae</taxon>
        <taxon>Ramlibacter</taxon>
    </lineage>
</organism>
<keyword evidence="5" id="KW-1003">Cell membrane</keyword>
<feature type="domain" description="SRP54-type proteins GTP-binding" evidence="16">
    <location>
        <begin position="252"/>
        <end position="442"/>
    </location>
</feature>
<feature type="compositionally biased region" description="Pro residues" evidence="14">
    <location>
        <begin position="102"/>
        <end position="118"/>
    </location>
</feature>
<evidence type="ECO:0000313" key="18">
    <source>
        <dbReference type="Proteomes" id="UP000715965"/>
    </source>
</evidence>
<keyword evidence="8" id="KW-0653">Protein transport</keyword>
<evidence type="ECO:0000256" key="10">
    <source>
        <dbReference type="ARBA" id="ARBA00023136"/>
    </source>
</evidence>
<dbReference type="InterPro" id="IPR047040">
    <property type="entry name" value="FlhF__GTPase_dom"/>
</dbReference>
<proteinExistence type="inferred from homology"/>
<comment type="caution">
    <text evidence="17">The sequence shown here is derived from an EMBL/GenBank/DDBJ whole genome shotgun (WGS) entry which is preliminary data.</text>
</comment>
<dbReference type="SUPFAM" id="SSF52540">
    <property type="entry name" value="P-loop containing nucleoside triphosphate hydrolases"/>
    <property type="match status" value="1"/>
</dbReference>
<dbReference type="Gene3D" id="3.40.50.300">
    <property type="entry name" value="P-loop containing nucleotide triphosphate hydrolases"/>
    <property type="match status" value="1"/>
</dbReference>
<dbReference type="CDD" id="cd17873">
    <property type="entry name" value="FlhF"/>
    <property type="match status" value="1"/>
</dbReference>
<comment type="subcellular location">
    <subcellularLocation>
        <location evidence="1">Cell membrane</location>
        <topology evidence="1">Peripheral membrane protein</topology>
        <orientation evidence="1">Cytoplasmic side</orientation>
    </subcellularLocation>
</comment>
<evidence type="ECO:0000256" key="5">
    <source>
        <dbReference type="ARBA" id="ARBA00022475"/>
    </source>
</evidence>
<keyword evidence="7" id="KW-1005">Bacterial flagellum biogenesis</keyword>
<evidence type="ECO:0000256" key="4">
    <source>
        <dbReference type="ARBA" id="ARBA00022448"/>
    </source>
</evidence>
<dbReference type="InterPro" id="IPR027417">
    <property type="entry name" value="P-loop_NTPase"/>
</dbReference>
<keyword evidence="9" id="KW-0342">GTP-binding</keyword>
<evidence type="ECO:0000256" key="9">
    <source>
        <dbReference type="ARBA" id="ARBA00023134"/>
    </source>
</evidence>
<dbReference type="NCBIfam" id="TIGR03499">
    <property type="entry name" value="FlhF"/>
    <property type="match status" value="1"/>
</dbReference>
<evidence type="ECO:0000256" key="7">
    <source>
        <dbReference type="ARBA" id="ARBA00022795"/>
    </source>
</evidence>
<evidence type="ECO:0000313" key="17">
    <source>
        <dbReference type="EMBL" id="MBE7939196.1"/>
    </source>
</evidence>
<dbReference type="PANTHER" id="PTHR43134:SF3">
    <property type="entry name" value="FLAGELLAR BIOSYNTHESIS PROTEIN FLHF"/>
    <property type="match status" value="1"/>
</dbReference>
<evidence type="ECO:0000256" key="6">
    <source>
        <dbReference type="ARBA" id="ARBA00022741"/>
    </source>
</evidence>
<comment type="similarity">
    <text evidence="2">Belongs to the GTP-binding SRP family.</text>
</comment>
<feature type="region of interest" description="Disordered" evidence="14">
    <location>
        <begin position="101"/>
        <end position="122"/>
    </location>
</feature>
<dbReference type="SMART" id="SM00962">
    <property type="entry name" value="SRP54"/>
    <property type="match status" value="1"/>
</dbReference>
<dbReference type="Proteomes" id="UP000715965">
    <property type="component" value="Unassembled WGS sequence"/>
</dbReference>
<evidence type="ECO:0000256" key="12">
    <source>
        <dbReference type="ARBA" id="ARBA00025337"/>
    </source>
</evidence>
<reference evidence="17 18" key="1">
    <citation type="submission" date="2020-10" db="EMBL/GenBank/DDBJ databases">
        <title>Draft genome of Ramlibacter aquaticus LMG 30558.</title>
        <authorList>
            <person name="Props R."/>
        </authorList>
    </citation>
    <scope>NUCLEOTIDE SEQUENCE [LARGE SCALE GENOMIC DNA]</scope>
    <source>
        <strain evidence="17 18">LMG 30558</strain>
    </source>
</reference>
<gene>
    <name evidence="17" type="primary">flhF</name>
    <name evidence="17" type="ORF">IM725_01260</name>
</gene>
<dbReference type="SMART" id="SM00382">
    <property type="entry name" value="AAA"/>
    <property type="match status" value="1"/>
</dbReference>
<evidence type="ECO:0000256" key="1">
    <source>
        <dbReference type="ARBA" id="ARBA00004413"/>
    </source>
</evidence>
<dbReference type="Pfam" id="PF00448">
    <property type="entry name" value="SRP54"/>
    <property type="match status" value="1"/>
</dbReference>
<name>A0ABR9SA78_9BURK</name>
<evidence type="ECO:0000259" key="15">
    <source>
        <dbReference type="SMART" id="SM00382"/>
    </source>
</evidence>
<protein>
    <recommendedName>
        <fullName evidence="3 13">Flagellar biosynthesis protein FlhF</fullName>
    </recommendedName>
</protein>
<dbReference type="PANTHER" id="PTHR43134">
    <property type="entry name" value="SIGNAL RECOGNITION PARTICLE RECEPTOR SUBUNIT ALPHA"/>
    <property type="match status" value="1"/>
</dbReference>
<keyword evidence="11" id="KW-1006">Bacterial flagellum protein export</keyword>
<feature type="domain" description="AAA+ ATPase" evidence="15">
    <location>
        <begin position="251"/>
        <end position="419"/>
    </location>
</feature>